<dbReference type="CDD" id="cd01189">
    <property type="entry name" value="INT_ICEBs1_C_like"/>
    <property type="match status" value="1"/>
</dbReference>
<protein>
    <submittedName>
        <fullName evidence="7">Site-specific tyrosine recombinase XerC</fullName>
    </submittedName>
</protein>
<gene>
    <name evidence="7" type="ORF">AOLFYP35_00679</name>
</gene>
<dbReference type="PROSITE" id="PS51898">
    <property type="entry name" value="TYR_RECOMBINASE"/>
    <property type="match status" value="1"/>
</dbReference>
<keyword evidence="2" id="KW-0229">DNA integration</keyword>
<evidence type="ECO:0000256" key="4">
    <source>
        <dbReference type="ARBA" id="ARBA00023172"/>
    </source>
</evidence>
<dbReference type="InterPro" id="IPR010998">
    <property type="entry name" value="Integrase_recombinase_N"/>
</dbReference>
<feature type="region of interest" description="Disordered" evidence="5">
    <location>
        <begin position="374"/>
        <end position="393"/>
    </location>
</feature>
<dbReference type="Pfam" id="PF22022">
    <property type="entry name" value="Phage_int_M"/>
    <property type="match status" value="1"/>
</dbReference>
<dbReference type="Gene3D" id="1.10.150.130">
    <property type="match status" value="1"/>
</dbReference>
<reference evidence="7" key="1">
    <citation type="submission" date="2019-11" db="EMBL/GenBank/DDBJ databases">
        <authorList>
            <person name="Feng L."/>
        </authorList>
    </citation>
    <scope>NUCLEOTIDE SEQUENCE</scope>
    <source>
        <strain evidence="7">AodontolyticusLFYP35</strain>
    </source>
</reference>
<name>A0A6N2S765_9ACTO</name>
<keyword evidence="3" id="KW-0238">DNA-binding</keyword>
<dbReference type="GO" id="GO:0006310">
    <property type="term" value="P:DNA recombination"/>
    <property type="evidence" value="ECO:0007669"/>
    <property type="project" value="UniProtKB-KW"/>
</dbReference>
<evidence type="ECO:0000256" key="2">
    <source>
        <dbReference type="ARBA" id="ARBA00022908"/>
    </source>
</evidence>
<proteinExistence type="inferred from homology"/>
<feature type="compositionally biased region" description="Polar residues" evidence="5">
    <location>
        <begin position="379"/>
        <end position="393"/>
    </location>
</feature>
<dbReference type="InterPro" id="IPR050808">
    <property type="entry name" value="Phage_Integrase"/>
</dbReference>
<evidence type="ECO:0000313" key="7">
    <source>
        <dbReference type="EMBL" id="VYS88091.1"/>
    </source>
</evidence>
<dbReference type="EMBL" id="CACRSM010000002">
    <property type="protein sequence ID" value="VYS88091.1"/>
    <property type="molecule type" value="Genomic_DNA"/>
</dbReference>
<dbReference type="GO" id="GO:0003677">
    <property type="term" value="F:DNA binding"/>
    <property type="evidence" value="ECO:0007669"/>
    <property type="project" value="UniProtKB-KW"/>
</dbReference>
<comment type="similarity">
    <text evidence="1">Belongs to the 'phage' integrase family.</text>
</comment>
<evidence type="ECO:0000256" key="1">
    <source>
        <dbReference type="ARBA" id="ARBA00008857"/>
    </source>
</evidence>
<dbReference type="InterPro" id="IPR013762">
    <property type="entry name" value="Integrase-like_cat_sf"/>
</dbReference>
<dbReference type="Pfam" id="PF00589">
    <property type="entry name" value="Phage_integrase"/>
    <property type="match status" value="1"/>
</dbReference>
<dbReference type="InterPro" id="IPR002104">
    <property type="entry name" value="Integrase_catalytic"/>
</dbReference>
<dbReference type="GO" id="GO:0015074">
    <property type="term" value="P:DNA integration"/>
    <property type="evidence" value="ECO:0007669"/>
    <property type="project" value="UniProtKB-KW"/>
</dbReference>
<dbReference type="SUPFAM" id="SSF56349">
    <property type="entry name" value="DNA breaking-rejoining enzymes"/>
    <property type="match status" value="1"/>
</dbReference>
<dbReference type="InterPro" id="IPR011010">
    <property type="entry name" value="DNA_brk_join_enz"/>
</dbReference>
<dbReference type="PANTHER" id="PTHR30629">
    <property type="entry name" value="PROPHAGE INTEGRASE"/>
    <property type="match status" value="1"/>
</dbReference>
<accession>A0A6N2S765</accession>
<evidence type="ECO:0000259" key="6">
    <source>
        <dbReference type="PROSITE" id="PS51898"/>
    </source>
</evidence>
<dbReference type="InterPro" id="IPR053876">
    <property type="entry name" value="Phage_int_M"/>
</dbReference>
<dbReference type="Gene3D" id="1.10.443.10">
    <property type="entry name" value="Intergrase catalytic core"/>
    <property type="match status" value="1"/>
</dbReference>
<dbReference type="PANTHER" id="PTHR30629:SF2">
    <property type="entry name" value="PROPHAGE INTEGRASE INTS-RELATED"/>
    <property type="match status" value="1"/>
</dbReference>
<dbReference type="AlphaFoldDB" id="A0A6N2S765"/>
<feature type="domain" description="Tyr recombinase" evidence="6">
    <location>
        <begin position="177"/>
        <end position="373"/>
    </location>
</feature>
<evidence type="ECO:0000256" key="3">
    <source>
        <dbReference type="ARBA" id="ARBA00023125"/>
    </source>
</evidence>
<sequence>MVRPRTEIGTYGTIKTDQLTPTKWRARTRYRFQDGRLRQIERIAPSEAKATQRLKVALKTIEKEQRGSLKPSTSLRVLGQMFLDSRRDLKRSAGTLETYGYAVNVHIVPSIGSLSVAEATAERLQAFLTRIEQESGPGAAKNCRSALSGMMGLAVRNDAIQVNPVRSLERINHRKKRASKAIPYEDLQAFLTAVRADKRLTELDVPDLIEFMIASGLRVGEACALDITSVNFACKQITVEATAVRVAGQGVVRQTYPKTNKSHRTITIPDTAIALLKRRHKRLKEATTLLFPTLTMTLRDPSNTQRQIRERREQLGYPELSTHSLRKTTATLLDRAGLSATEIADYLGHENPSMTQDVYMNTVRGGNKAAKALEKQLTDPVSETHSSTNQSAE</sequence>
<organism evidence="7">
    <name type="scientific">Schaalia odontolytica</name>
    <dbReference type="NCBI Taxonomy" id="1660"/>
    <lineage>
        <taxon>Bacteria</taxon>
        <taxon>Bacillati</taxon>
        <taxon>Actinomycetota</taxon>
        <taxon>Actinomycetes</taxon>
        <taxon>Actinomycetales</taxon>
        <taxon>Actinomycetaceae</taxon>
        <taxon>Schaalia</taxon>
    </lineage>
</organism>
<evidence type="ECO:0000256" key="5">
    <source>
        <dbReference type="SAM" id="MobiDB-lite"/>
    </source>
</evidence>
<keyword evidence="4" id="KW-0233">DNA recombination</keyword>